<accession>A0A8K0VSK3</accession>
<feature type="transmembrane region" description="Helical" evidence="2">
    <location>
        <begin position="407"/>
        <end position="430"/>
    </location>
</feature>
<organism evidence="3 4">
    <name type="scientific">Paraphoma chrysanthemicola</name>
    <dbReference type="NCBI Taxonomy" id="798071"/>
    <lineage>
        <taxon>Eukaryota</taxon>
        <taxon>Fungi</taxon>
        <taxon>Dikarya</taxon>
        <taxon>Ascomycota</taxon>
        <taxon>Pezizomycotina</taxon>
        <taxon>Dothideomycetes</taxon>
        <taxon>Pleosporomycetidae</taxon>
        <taxon>Pleosporales</taxon>
        <taxon>Pleosporineae</taxon>
        <taxon>Phaeosphaeriaceae</taxon>
        <taxon>Paraphoma</taxon>
    </lineage>
</organism>
<comment type="caution">
    <text evidence="3">The sequence shown here is derived from an EMBL/GenBank/DDBJ whole genome shotgun (WGS) entry which is preliminary data.</text>
</comment>
<feature type="compositionally biased region" description="Polar residues" evidence="1">
    <location>
        <begin position="136"/>
        <end position="149"/>
    </location>
</feature>
<feature type="compositionally biased region" description="Polar residues" evidence="1">
    <location>
        <begin position="208"/>
        <end position="225"/>
    </location>
</feature>
<reference evidence="3" key="1">
    <citation type="journal article" date="2021" name="Nat. Commun.">
        <title>Genetic determinants of endophytism in the Arabidopsis root mycobiome.</title>
        <authorList>
            <person name="Mesny F."/>
            <person name="Miyauchi S."/>
            <person name="Thiergart T."/>
            <person name="Pickel B."/>
            <person name="Atanasova L."/>
            <person name="Karlsson M."/>
            <person name="Huettel B."/>
            <person name="Barry K.W."/>
            <person name="Haridas S."/>
            <person name="Chen C."/>
            <person name="Bauer D."/>
            <person name="Andreopoulos W."/>
            <person name="Pangilinan J."/>
            <person name="LaButti K."/>
            <person name="Riley R."/>
            <person name="Lipzen A."/>
            <person name="Clum A."/>
            <person name="Drula E."/>
            <person name="Henrissat B."/>
            <person name="Kohler A."/>
            <person name="Grigoriev I.V."/>
            <person name="Martin F.M."/>
            <person name="Hacquard S."/>
        </authorList>
    </citation>
    <scope>NUCLEOTIDE SEQUENCE</scope>
    <source>
        <strain evidence="3">MPI-SDFR-AT-0120</strain>
    </source>
</reference>
<dbReference type="EMBL" id="JAGMVJ010000025">
    <property type="protein sequence ID" value="KAH7070988.1"/>
    <property type="molecule type" value="Genomic_DNA"/>
</dbReference>
<keyword evidence="2" id="KW-1133">Transmembrane helix</keyword>
<proteinExistence type="predicted"/>
<gene>
    <name evidence="3" type="ORF">FB567DRAFT_598246</name>
</gene>
<sequence>MALPPAHLPIASHDFAYTPANTASTTSTTSSLYSESTVKQDPNLPPRPQMSASRILTNSPPRLPRICISTPDLTNTSWNLEPQEPLSMTPVSSPPLRASQTTKHIPSRNHSDDSIDAIKPLPSLALNTKPPAYHAISNNPNVLANSTEPQQPPNHFYPPRTSSLESKFSQIAPNRTTPPPPVPAKSTHRAPPQPNQISNIPLGVPQHLRNQTPSHTNSSPQLPTSNTKVISTLSTLDIHTHTCDPRVQHALRPEQPVQAHPQAYDTLPTSFYAPRLDSRGQTSRQVQVNSKQGTGFEFLGPADMGTESELGNGRKRKWCIGSRVVWVVVFLFTLIYTIPLLVLSLHTTIRQRSRSQLHPYIPLCLDFVFATALLALSVVRLMRNDRTEDTVPWGYSAEDDRRDHDRVIGIVVGVLGICAGVGMGGCWGGSMIDLEGKSG</sequence>
<keyword evidence="2" id="KW-0812">Transmembrane</keyword>
<feature type="compositionally biased region" description="Low complexity" evidence="1">
    <location>
        <begin position="22"/>
        <end position="37"/>
    </location>
</feature>
<feature type="compositionally biased region" description="Polar residues" evidence="1">
    <location>
        <begin position="160"/>
        <end position="175"/>
    </location>
</feature>
<protein>
    <submittedName>
        <fullName evidence="3">Uncharacterized protein</fullName>
    </submittedName>
</protein>
<evidence type="ECO:0000313" key="3">
    <source>
        <dbReference type="EMBL" id="KAH7070988.1"/>
    </source>
</evidence>
<dbReference type="OrthoDB" id="10661532at2759"/>
<dbReference type="AlphaFoldDB" id="A0A8K0VSK3"/>
<feature type="transmembrane region" description="Helical" evidence="2">
    <location>
        <begin position="357"/>
        <end position="379"/>
    </location>
</feature>
<evidence type="ECO:0000256" key="1">
    <source>
        <dbReference type="SAM" id="MobiDB-lite"/>
    </source>
</evidence>
<feature type="region of interest" description="Disordered" evidence="1">
    <location>
        <begin position="21"/>
        <end position="58"/>
    </location>
</feature>
<feature type="region of interest" description="Disordered" evidence="1">
    <location>
        <begin position="129"/>
        <end position="225"/>
    </location>
</feature>
<feature type="transmembrane region" description="Helical" evidence="2">
    <location>
        <begin position="324"/>
        <end position="345"/>
    </location>
</feature>
<evidence type="ECO:0000313" key="4">
    <source>
        <dbReference type="Proteomes" id="UP000813461"/>
    </source>
</evidence>
<evidence type="ECO:0000256" key="2">
    <source>
        <dbReference type="SAM" id="Phobius"/>
    </source>
</evidence>
<keyword evidence="2" id="KW-0472">Membrane</keyword>
<feature type="region of interest" description="Disordered" evidence="1">
    <location>
        <begin position="77"/>
        <end position="117"/>
    </location>
</feature>
<dbReference type="Proteomes" id="UP000813461">
    <property type="component" value="Unassembled WGS sequence"/>
</dbReference>
<name>A0A8K0VSK3_9PLEO</name>
<keyword evidence="4" id="KW-1185">Reference proteome</keyword>